<protein>
    <submittedName>
        <fullName evidence="2">Uncharacterized protein</fullName>
    </submittedName>
</protein>
<dbReference type="EMBL" id="OU900105">
    <property type="protein sequence ID" value="CAG9856671.1"/>
    <property type="molecule type" value="Genomic_DNA"/>
</dbReference>
<proteinExistence type="predicted"/>
<feature type="region of interest" description="Disordered" evidence="1">
    <location>
        <begin position="34"/>
        <end position="64"/>
    </location>
</feature>
<evidence type="ECO:0000313" key="2">
    <source>
        <dbReference type="EMBL" id="CAG9856671.1"/>
    </source>
</evidence>
<reference evidence="2" key="1">
    <citation type="submission" date="2022-01" db="EMBL/GenBank/DDBJ databases">
        <authorList>
            <person name="King R."/>
        </authorList>
    </citation>
    <scope>NUCLEOTIDE SEQUENCE</scope>
</reference>
<feature type="compositionally biased region" description="Basic and acidic residues" evidence="1">
    <location>
        <begin position="34"/>
        <end position="46"/>
    </location>
</feature>
<name>A0A9N9TER4_PHYSR</name>
<evidence type="ECO:0000256" key="1">
    <source>
        <dbReference type="SAM" id="MobiDB-lite"/>
    </source>
</evidence>
<evidence type="ECO:0000313" key="3">
    <source>
        <dbReference type="Proteomes" id="UP001153712"/>
    </source>
</evidence>
<accession>A0A9N9TER4</accession>
<gene>
    <name evidence="2" type="ORF">PHYEVI_LOCUS3090</name>
</gene>
<keyword evidence="3" id="KW-1185">Reference proteome</keyword>
<dbReference type="Proteomes" id="UP001153712">
    <property type="component" value="Chromosome 12"/>
</dbReference>
<sequence length="83" mass="8752">MLYDCSTCTLQCSTLLALEGAQAEHFVICKLDGSGDHSTTDYPSRDVEDDVSSVSSFSSTSRASPLPYGETLLHFPGDSGGSV</sequence>
<feature type="compositionally biased region" description="Low complexity" evidence="1">
    <location>
        <begin position="52"/>
        <end position="64"/>
    </location>
</feature>
<dbReference type="AlphaFoldDB" id="A0A9N9TER4"/>
<organism evidence="2 3">
    <name type="scientific">Phyllotreta striolata</name>
    <name type="common">Striped flea beetle</name>
    <name type="synonym">Crioceris striolata</name>
    <dbReference type="NCBI Taxonomy" id="444603"/>
    <lineage>
        <taxon>Eukaryota</taxon>
        <taxon>Metazoa</taxon>
        <taxon>Ecdysozoa</taxon>
        <taxon>Arthropoda</taxon>
        <taxon>Hexapoda</taxon>
        <taxon>Insecta</taxon>
        <taxon>Pterygota</taxon>
        <taxon>Neoptera</taxon>
        <taxon>Endopterygota</taxon>
        <taxon>Coleoptera</taxon>
        <taxon>Polyphaga</taxon>
        <taxon>Cucujiformia</taxon>
        <taxon>Chrysomeloidea</taxon>
        <taxon>Chrysomelidae</taxon>
        <taxon>Galerucinae</taxon>
        <taxon>Alticini</taxon>
        <taxon>Phyllotreta</taxon>
    </lineage>
</organism>